<protein>
    <recommendedName>
        <fullName evidence="4">WD40 repeat protein</fullName>
    </recommendedName>
</protein>
<organism evidence="2 3">
    <name type="scientific">Streptomyces albipurpureus</name>
    <dbReference type="NCBI Taxonomy" id="2897419"/>
    <lineage>
        <taxon>Bacteria</taxon>
        <taxon>Bacillati</taxon>
        <taxon>Actinomycetota</taxon>
        <taxon>Actinomycetes</taxon>
        <taxon>Kitasatosporales</taxon>
        <taxon>Streptomycetaceae</taxon>
        <taxon>Streptomyces</taxon>
    </lineage>
</organism>
<dbReference type="Gene3D" id="2.120.10.30">
    <property type="entry name" value="TolB, C-terminal domain"/>
    <property type="match status" value="1"/>
</dbReference>
<accession>A0ABT0UQ79</accession>
<evidence type="ECO:0000256" key="1">
    <source>
        <dbReference type="SAM" id="SignalP"/>
    </source>
</evidence>
<evidence type="ECO:0000313" key="3">
    <source>
        <dbReference type="Proteomes" id="UP001431429"/>
    </source>
</evidence>
<keyword evidence="1" id="KW-0732">Signal</keyword>
<comment type="caution">
    <text evidence="2">The sequence shown here is derived from an EMBL/GenBank/DDBJ whole genome shotgun (WGS) entry which is preliminary data.</text>
</comment>
<feature type="signal peptide" evidence="1">
    <location>
        <begin position="1"/>
        <end position="24"/>
    </location>
</feature>
<dbReference type="InterPro" id="IPR011042">
    <property type="entry name" value="6-blade_b-propeller_TolB-like"/>
</dbReference>
<name>A0ABT0UQ79_9ACTN</name>
<dbReference type="Proteomes" id="UP001431429">
    <property type="component" value="Unassembled WGS sequence"/>
</dbReference>
<dbReference type="EMBL" id="JAMQAW010000025">
    <property type="protein sequence ID" value="MCM2390757.1"/>
    <property type="molecule type" value="Genomic_DNA"/>
</dbReference>
<dbReference type="RefSeq" id="WP_250921082.1">
    <property type="nucleotide sequence ID" value="NZ_JAMQAW010000025.1"/>
</dbReference>
<proteinExistence type="predicted"/>
<feature type="chain" id="PRO_5045956132" description="WD40 repeat protein" evidence="1">
    <location>
        <begin position="25"/>
        <end position="357"/>
    </location>
</feature>
<evidence type="ECO:0000313" key="2">
    <source>
        <dbReference type="EMBL" id="MCM2390757.1"/>
    </source>
</evidence>
<gene>
    <name evidence="2" type="ORF">NBG84_21050</name>
</gene>
<reference evidence="2" key="1">
    <citation type="submission" date="2022-06" db="EMBL/GenBank/DDBJ databases">
        <title>Genome public.</title>
        <authorList>
            <person name="Sun Q."/>
        </authorList>
    </citation>
    <scope>NUCLEOTIDE SEQUENCE</scope>
    <source>
        <strain evidence="2">CWNU-1</strain>
    </source>
</reference>
<dbReference type="SUPFAM" id="SSF82171">
    <property type="entry name" value="DPP6 N-terminal domain-like"/>
    <property type="match status" value="1"/>
</dbReference>
<keyword evidence="3" id="KW-1185">Reference proteome</keyword>
<evidence type="ECO:0008006" key="4">
    <source>
        <dbReference type="Google" id="ProtNLM"/>
    </source>
</evidence>
<sequence>MRTVLSAATVAVFTVTAVPPGAAAAQTGATGVRVTGVERISVATDGTQANGHSVDASITPDGHRVVFTSSAGNLIPGGTTAARRVYLRDRQAGQTTRLGTEEPLKPPGISGDGGFVGYPVQWMRGEMIRLHRISTGASIGHSCTAYNCEMSVGADGLRLAYSVRFRPPEPNQRIEVIDWASNNTYTIDIIHNTQPSRPSLSDDAYHLAYQDGGEQDVFVWDRTNGTPAGPIEGPARAATLVQLSDDGSKVVYLSGPDTFVYDTGSGTTQSVPNVRGVAIDPTGRYLLHAPSGTAGPSSLTLRDLQTGTDETVSAQPASAGIDAVSAGGRDVVFQSEAEDIVPGDTNGRTDVFLRSFH</sequence>